<dbReference type="Proteomes" id="UP000078512">
    <property type="component" value="Unassembled WGS sequence"/>
</dbReference>
<accession>A0A197JN25</accession>
<organism evidence="2 3">
    <name type="scientific">Linnemannia elongata AG-77</name>
    <dbReference type="NCBI Taxonomy" id="1314771"/>
    <lineage>
        <taxon>Eukaryota</taxon>
        <taxon>Fungi</taxon>
        <taxon>Fungi incertae sedis</taxon>
        <taxon>Mucoromycota</taxon>
        <taxon>Mortierellomycotina</taxon>
        <taxon>Mortierellomycetes</taxon>
        <taxon>Mortierellales</taxon>
        <taxon>Mortierellaceae</taxon>
        <taxon>Linnemannia</taxon>
    </lineage>
</organism>
<gene>
    <name evidence="2" type="ORF">K457DRAFT_128728</name>
</gene>
<dbReference type="OrthoDB" id="2430249at2759"/>
<feature type="region of interest" description="Disordered" evidence="1">
    <location>
        <begin position="1"/>
        <end position="29"/>
    </location>
</feature>
<evidence type="ECO:0000313" key="3">
    <source>
        <dbReference type="Proteomes" id="UP000078512"/>
    </source>
</evidence>
<reference evidence="2 3" key="1">
    <citation type="submission" date="2016-05" db="EMBL/GenBank/DDBJ databases">
        <title>Genome sequencing reveals origins of a unique bacterial endosymbiosis in the earliest lineages of terrestrial Fungi.</title>
        <authorList>
            <consortium name="DOE Joint Genome Institute"/>
            <person name="Uehling J."/>
            <person name="Gryganskyi A."/>
            <person name="Hameed K."/>
            <person name="Tschaplinski T."/>
            <person name="Misztal P."/>
            <person name="Wu S."/>
            <person name="Desiro A."/>
            <person name="Vande Pol N."/>
            <person name="Du Z.-Y."/>
            <person name="Zienkiewicz A."/>
            <person name="Zienkiewicz K."/>
            <person name="Morin E."/>
            <person name="Tisserant E."/>
            <person name="Splivallo R."/>
            <person name="Hainaut M."/>
            <person name="Henrissat B."/>
            <person name="Ohm R."/>
            <person name="Kuo A."/>
            <person name="Yan J."/>
            <person name="Lipzen A."/>
            <person name="Nolan M."/>
            <person name="Labutti K."/>
            <person name="Barry K."/>
            <person name="Goldstein A."/>
            <person name="Labbe J."/>
            <person name="Schadt C."/>
            <person name="Tuskan G."/>
            <person name="Grigoriev I."/>
            <person name="Martin F."/>
            <person name="Vilgalys R."/>
            <person name="Bonito G."/>
        </authorList>
    </citation>
    <scope>NUCLEOTIDE SEQUENCE [LARGE SCALE GENOMIC DNA]</scope>
    <source>
        <strain evidence="2 3">AG-77</strain>
    </source>
</reference>
<protein>
    <submittedName>
        <fullName evidence="2">Uncharacterized protein</fullName>
    </submittedName>
</protein>
<keyword evidence="3" id="KW-1185">Reference proteome</keyword>
<evidence type="ECO:0000313" key="2">
    <source>
        <dbReference type="EMBL" id="OAQ25886.1"/>
    </source>
</evidence>
<dbReference type="EMBL" id="KV442073">
    <property type="protein sequence ID" value="OAQ25886.1"/>
    <property type="molecule type" value="Genomic_DNA"/>
</dbReference>
<proteinExistence type="predicted"/>
<name>A0A197JN25_9FUNG</name>
<sequence>MNKTVQRIKANRAKSNHENQAEAELQEARKSADTAFMNWMQKDEDLWIERATRYALQRSKTKASTDPPPMIRHAYEARPTWANPTVEAKAETLYFDCVLDAAKDVKT</sequence>
<feature type="compositionally biased region" description="Basic and acidic residues" evidence="1">
    <location>
        <begin position="15"/>
        <end position="29"/>
    </location>
</feature>
<evidence type="ECO:0000256" key="1">
    <source>
        <dbReference type="SAM" id="MobiDB-lite"/>
    </source>
</evidence>
<dbReference type="AlphaFoldDB" id="A0A197JN25"/>